<keyword evidence="4" id="KW-1185">Reference proteome</keyword>
<reference evidence="3" key="1">
    <citation type="submission" date="2023-04" db="EMBL/GenBank/DDBJ databases">
        <title>Black Yeasts Isolated from many extreme environments.</title>
        <authorList>
            <person name="Coleine C."/>
            <person name="Stajich J.E."/>
            <person name="Selbmann L."/>
        </authorList>
    </citation>
    <scope>NUCLEOTIDE SEQUENCE</scope>
    <source>
        <strain evidence="3">CCFEE 5312</strain>
    </source>
</reference>
<proteinExistence type="inferred from homology"/>
<comment type="similarity">
    <text evidence="1">Belongs to the STEEP1 family.</text>
</comment>
<accession>A0AAJ0DAV1</accession>
<dbReference type="PANTHER" id="PTHR46355">
    <property type="entry name" value="UPF0428 PROTEIN CXORF56"/>
    <property type="match status" value="1"/>
</dbReference>
<dbReference type="Pfam" id="PF25809">
    <property type="entry name" value="STEEP1"/>
    <property type="match status" value="1"/>
</dbReference>
<dbReference type="InterPro" id="IPR029704">
    <property type="entry name" value="STEEP-like"/>
</dbReference>
<dbReference type="InterPro" id="IPR057965">
    <property type="entry name" value="STEEP1_dom"/>
</dbReference>
<dbReference type="GO" id="GO:0005737">
    <property type="term" value="C:cytoplasm"/>
    <property type="evidence" value="ECO:0007669"/>
    <property type="project" value="GOC"/>
</dbReference>
<dbReference type="GO" id="GO:0006888">
    <property type="term" value="P:endoplasmic reticulum to Golgi vesicle-mediated transport"/>
    <property type="evidence" value="ECO:0007669"/>
    <property type="project" value="TreeGrafter"/>
</dbReference>
<evidence type="ECO:0000313" key="4">
    <source>
        <dbReference type="Proteomes" id="UP001271007"/>
    </source>
</evidence>
<dbReference type="EMBL" id="JAWDJX010000087">
    <property type="protein sequence ID" value="KAK3046565.1"/>
    <property type="molecule type" value="Genomic_DNA"/>
</dbReference>
<gene>
    <name evidence="3" type="ORF">LTR09_011975</name>
</gene>
<organism evidence="3 4">
    <name type="scientific">Extremus antarcticus</name>
    <dbReference type="NCBI Taxonomy" id="702011"/>
    <lineage>
        <taxon>Eukaryota</taxon>
        <taxon>Fungi</taxon>
        <taxon>Dikarya</taxon>
        <taxon>Ascomycota</taxon>
        <taxon>Pezizomycotina</taxon>
        <taxon>Dothideomycetes</taxon>
        <taxon>Dothideomycetidae</taxon>
        <taxon>Mycosphaerellales</taxon>
        <taxon>Extremaceae</taxon>
        <taxon>Extremus</taxon>
    </lineage>
</organism>
<dbReference type="Proteomes" id="UP001271007">
    <property type="component" value="Unassembled WGS sequence"/>
</dbReference>
<protein>
    <recommendedName>
        <fullName evidence="2">STEEP1 domain-containing protein</fullName>
    </recommendedName>
</protein>
<evidence type="ECO:0000259" key="2">
    <source>
        <dbReference type="Pfam" id="PF25809"/>
    </source>
</evidence>
<sequence length="136" mass="15191">MAESEVHTYHCLCTELVVATRTPLQSFPKRKADHAAICKFSASDLPVPGAALLSGSTVDDAEPIVLKLDDGFEKRYAARCIRCDLQIGYWLDKSQFEPEQRRKREDVLYLLPGGLMSTEEMRENKDMGKEVEVAGG</sequence>
<dbReference type="GO" id="GO:0090158">
    <property type="term" value="P:endoplasmic reticulum membrane organization"/>
    <property type="evidence" value="ECO:0007669"/>
    <property type="project" value="TreeGrafter"/>
</dbReference>
<name>A0AAJ0DAV1_9PEZI</name>
<evidence type="ECO:0000256" key="1">
    <source>
        <dbReference type="ARBA" id="ARBA00024205"/>
    </source>
</evidence>
<evidence type="ECO:0000313" key="3">
    <source>
        <dbReference type="EMBL" id="KAK3046565.1"/>
    </source>
</evidence>
<dbReference type="AlphaFoldDB" id="A0AAJ0DAV1"/>
<comment type="caution">
    <text evidence="3">The sequence shown here is derived from an EMBL/GenBank/DDBJ whole genome shotgun (WGS) entry which is preliminary data.</text>
</comment>
<feature type="domain" description="STEEP1" evidence="2">
    <location>
        <begin position="3"/>
        <end position="123"/>
    </location>
</feature>
<dbReference type="PANTHER" id="PTHR46355:SF1">
    <property type="entry name" value="STING ER EXIT PROTEIN"/>
    <property type="match status" value="1"/>
</dbReference>